<dbReference type="RefSeq" id="WP_004563397.1">
    <property type="nucleotide sequence ID" value="NZ_AKKT01000088.1"/>
</dbReference>
<dbReference type="InterPro" id="IPR014188">
    <property type="entry name" value="Acrylyl-CoA_reductase_AcuI"/>
</dbReference>
<name>J1F3A3_9LACO</name>
<protein>
    <submittedName>
        <fullName evidence="2">Alcohol dehydrogenase</fullName>
    </submittedName>
</protein>
<dbReference type="SUPFAM" id="SSF50129">
    <property type="entry name" value="GroES-like"/>
    <property type="match status" value="1"/>
</dbReference>
<dbReference type="AlphaFoldDB" id="J1F3A3"/>
<dbReference type="InterPro" id="IPR036291">
    <property type="entry name" value="NAD(P)-bd_dom_sf"/>
</dbReference>
<evidence type="ECO:0000313" key="2">
    <source>
        <dbReference type="EMBL" id="KRN10316.1"/>
    </source>
</evidence>
<dbReference type="InterPro" id="IPR013154">
    <property type="entry name" value="ADH-like_N"/>
</dbReference>
<feature type="domain" description="Enoyl reductase (ER)" evidence="1">
    <location>
        <begin position="22"/>
        <end position="312"/>
    </location>
</feature>
<dbReference type="EMBL" id="AYYH01000011">
    <property type="protein sequence ID" value="KRN10316.1"/>
    <property type="molecule type" value="Genomic_DNA"/>
</dbReference>
<dbReference type="PANTHER" id="PTHR43677">
    <property type="entry name" value="SHORT-CHAIN DEHYDROGENASE/REDUCTASE"/>
    <property type="match status" value="1"/>
</dbReference>
<sequence length="339" mass="37814">MVDKLFKTLIVNKSEDMPKVQSEMKKITLADLSEGDVVVKIAYSSLNYKDVLAFQNNSGVIRKYPMIPGVDFCGTVIETSNPRFTTGENVLCTGYDVGVSHTGGLSEYARVPAEWLIRLDKNVPLEYVMALGTAGLTAALSVNEIVSFGAKRDSEILVTGVTGGVGSIVVAILKKLKMRNISVLVRNKDQRHSYCNEFKNVYLRDDLETKKLIAHQKFDYVVDCVGGTVLEAVLPWVSYKGVVTVCGNIAGNQLKTNMLPFILRGIRLMGIDSVNIKLEEKEKMWQQLLTDWNINGAFSVRIFPLDKVKYVVDNWVEVRNKSRIVISVPDTKNVEKISR</sequence>
<dbReference type="OrthoDB" id="9782155at2"/>
<dbReference type="SUPFAM" id="SSF51735">
    <property type="entry name" value="NAD(P)-binding Rossmann-fold domains"/>
    <property type="match status" value="1"/>
</dbReference>
<reference evidence="2 3" key="1">
    <citation type="journal article" date="2015" name="Genome Announc.">
        <title>Expanding the biotechnology potential of lactobacilli through comparative genomics of 213 strains and associated genera.</title>
        <authorList>
            <person name="Sun Z."/>
            <person name="Harris H.M."/>
            <person name="McCann A."/>
            <person name="Guo C."/>
            <person name="Argimon S."/>
            <person name="Zhang W."/>
            <person name="Yang X."/>
            <person name="Jeffery I.B."/>
            <person name="Cooney J.C."/>
            <person name="Kagawa T.F."/>
            <person name="Liu W."/>
            <person name="Song Y."/>
            <person name="Salvetti E."/>
            <person name="Wrobel A."/>
            <person name="Rasinkangas P."/>
            <person name="Parkhill J."/>
            <person name="Rea M.C."/>
            <person name="O'Sullivan O."/>
            <person name="Ritari J."/>
            <person name="Douillard F.P."/>
            <person name="Paul Ross R."/>
            <person name="Yang R."/>
            <person name="Briner A.E."/>
            <person name="Felis G.E."/>
            <person name="de Vos W.M."/>
            <person name="Barrangou R."/>
            <person name="Klaenhammer T.R."/>
            <person name="Caufield P.W."/>
            <person name="Cui Y."/>
            <person name="Zhang H."/>
            <person name="O'Toole P.W."/>
        </authorList>
    </citation>
    <scope>NUCLEOTIDE SEQUENCE [LARGE SCALE GENOMIC DNA]</scope>
    <source>
        <strain evidence="2 3">DSM 20444</strain>
    </source>
</reference>
<dbReference type="Pfam" id="PF00107">
    <property type="entry name" value="ADH_zinc_N"/>
    <property type="match status" value="1"/>
</dbReference>
<dbReference type="GO" id="GO:0043957">
    <property type="term" value="F:acryloyl-CoA reductase (NADPH) activity"/>
    <property type="evidence" value="ECO:0007669"/>
    <property type="project" value="TreeGrafter"/>
</dbReference>
<proteinExistence type="predicted"/>
<dbReference type="InterPro" id="IPR013149">
    <property type="entry name" value="ADH-like_C"/>
</dbReference>
<dbReference type="InterPro" id="IPR011032">
    <property type="entry name" value="GroES-like_sf"/>
</dbReference>
<gene>
    <name evidence="2" type="ORF">FD00_GL000262</name>
</gene>
<dbReference type="NCBIfam" id="TIGR02823">
    <property type="entry name" value="oxido_YhdH"/>
    <property type="match status" value="1"/>
</dbReference>
<evidence type="ECO:0000313" key="3">
    <source>
        <dbReference type="Proteomes" id="UP000050898"/>
    </source>
</evidence>
<dbReference type="PATRIC" id="fig|1046596.6.peg.270"/>
<dbReference type="CDD" id="cd05280">
    <property type="entry name" value="MDR_yhdh_yhfp"/>
    <property type="match status" value="1"/>
</dbReference>
<dbReference type="SMART" id="SM00829">
    <property type="entry name" value="PKS_ER"/>
    <property type="match status" value="1"/>
</dbReference>
<dbReference type="Pfam" id="PF08240">
    <property type="entry name" value="ADH_N"/>
    <property type="match status" value="1"/>
</dbReference>
<dbReference type="InterPro" id="IPR020843">
    <property type="entry name" value="ER"/>
</dbReference>
<dbReference type="PANTHER" id="PTHR43677:SF1">
    <property type="entry name" value="ACRYLYL-COA REDUCTASE ACUI-RELATED"/>
    <property type="match status" value="1"/>
</dbReference>
<evidence type="ECO:0000259" key="1">
    <source>
        <dbReference type="SMART" id="SM00829"/>
    </source>
</evidence>
<comment type="caution">
    <text evidence="2">The sequence shown here is derived from an EMBL/GenBank/DDBJ whole genome shotgun (WGS) entry which is preliminary data.</text>
</comment>
<keyword evidence="3" id="KW-1185">Reference proteome</keyword>
<dbReference type="Proteomes" id="UP000050898">
    <property type="component" value="Unassembled WGS sequence"/>
</dbReference>
<organism evidence="2 3">
    <name type="scientific">Liquorilactobacillus mali KCTC 3596 = DSM 20444</name>
    <dbReference type="NCBI Taxonomy" id="1046596"/>
    <lineage>
        <taxon>Bacteria</taxon>
        <taxon>Bacillati</taxon>
        <taxon>Bacillota</taxon>
        <taxon>Bacilli</taxon>
        <taxon>Lactobacillales</taxon>
        <taxon>Lactobacillaceae</taxon>
        <taxon>Liquorilactobacillus</taxon>
    </lineage>
</organism>
<accession>J1F3A3</accession>
<dbReference type="InterPro" id="IPR051397">
    <property type="entry name" value="Zn-ADH-like_protein"/>
</dbReference>
<dbReference type="GeneID" id="98317251"/>
<dbReference type="Gene3D" id="3.40.50.720">
    <property type="entry name" value="NAD(P)-binding Rossmann-like Domain"/>
    <property type="match status" value="1"/>
</dbReference>
<dbReference type="Gene3D" id="3.90.180.10">
    <property type="entry name" value="Medium-chain alcohol dehydrogenases, catalytic domain"/>
    <property type="match status" value="1"/>
</dbReference>